<dbReference type="RefSeq" id="WP_377345957.1">
    <property type="nucleotide sequence ID" value="NZ_JBHLTP010000004.1"/>
</dbReference>
<dbReference type="Pfam" id="PF02308">
    <property type="entry name" value="MgtC"/>
    <property type="match status" value="1"/>
</dbReference>
<proteinExistence type="inferred from homology"/>
<comment type="similarity">
    <text evidence="2">Belongs to the MgtC/SapB family.</text>
</comment>
<dbReference type="PANTHER" id="PTHR33778">
    <property type="entry name" value="PROTEIN MGTC"/>
    <property type="match status" value="1"/>
</dbReference>
<keyword evidence="5 7" id="KW-1133">Transmembrane helix</keyword>
<reference evidence="9 10" key="1">
    <citation type="submission" date="2024-09" db="EMBL/GenBank/DDBJ databases">
        <authorList>
            <person name="Sun Q."/>
            <person name="Mori K."/>
        </authorList>
    </citation>
    <scope>NUCLEOTIDE SEQUENCE [LARGE SCALE GENOMIC DNA]</scope>
    <source>
        <strain evidence="9 10">NCAIM B.02529</strain>
    </source>
</reference>
<dbReference type="PANTHER" id="PTHR33778:SF4">
    <property type="entry name" value="PROTEIN SAPB"/>
    <property type="match status" value="1"/>
</dbReference>
<evidence type="ECO:0000256" key="2">
    <source>
        <dbReference type="ARBA" id="ARBA00009298"/>
    </source>
</evidence>
<sequence>MDIVLKLVISAIFGLIIGIEREVKRKPLGFRTCLVISVIACMLTITSLEASNMYAQAYSQPMDAARIPSYILSGIGFLGAGVIMQRRNDAISGLTTAALVWSSAGVGITIGFGFILEASISIGLILFGIRCLPYLLQWLRFRPLLEQEVRISIRLDDEERMTSIITSLHDERFSIVRVKVDDFKTKDNLMEVHLRVPKSMYLTDIYYLVKGLDGVSHVKCENL</sequence>
<evidence type="ECO:0000256" key="4">
    <source>
        <dbReference type="ARBA" id="ARBA00022692"/>
    </source>
</evidence>
<dbReference type="Proteomes" id="UP001589836">
    <property type="component" value="Unassembled WGS sequence"/>
</dbReference>
<keyword evidence="4 7" id="KW-0812">Transmembrane</keyword>
<name>A0ABV6LLM6_9BACI</name>
<evidence type="ECO:0000313" key="10">
    <source>
        <dbReference type="Proteomes" id="UP001589836"/>
    </source>
</evidence>
<keyword evidence="3" id="KW-1003">Cell membrane</keyword>
<organism evidence="9 10">
    <name type="scientific">Pontibacillus salicampi</name>
    <dbReference type="NCBI Taxonomy" id="1449801"/>
    <lineage>
        <taxon>Bacteria</taxon>
        <taxon>Bacillati</taxon>
        <taxon>Bacillota</taxon>
        <taxon>Bacilli</taxon>
        <taxon>Bacillales</taxon>
        <taxon>Bacillaceae</taxon>
        <taxon>Pontibacillus</taxon>
    </lineage>
</organism>
<evidence type="ECO:0000259" key="8">
    <source>
        <dbReference type="Pfam" id="PF02308"/>
    </source>
</evidence>
<feature type="transmembrane region" description="Helical" evidence="7">
    <location>
        <begin position="28"/>
        <end position="47"/>
    </location>
</feature>
<dbReference type="PRINTS" id="PR01837">
    <property type="entry name" value="MGTCSAPBPROT"/>
</dbReference>
<evidence type="ECO:0000256" key="3">
    <source>
        <dbReference type="ARBA" id="ARBA00022475"/>
    </source>
</evidence>
<gene>
    <name evidence="9" type="ORF">ACFFGV_06910</name>
</gene>
<dbReference type="InterPro" id="IPR049177">
    <property type="entry name" value="MgtC_SapB_SrpB_YhiD_N"/>
</dbReference>
<keyword evidence="10" id="KW-1185">Reference proteome</keyword>
<feature type="domain" description="MgtC/SapB/SrpB/YhiD N-terminal" evidence="8">
    <location>
        <begin position="7"/>
        <end position="134"/>
    </location>
</feature>
<feature type="transmembrane region" description="Helical" evidence="7">
    <location>
        <begin position="67"/>
        <end position="84"/>
    </location>
</feature>
<protein>
    <submittedName>
        <fullName evidence="9">MgtC/SapB family protein</fullName>
    </submittedName>
</protein>
<comment type="caution">
    <text evidence="9">The sequence shown here is derived from an EMBL/GenBank/DDBJ whole genome shotgun (WGS) entry which is preliminary data.</text>
</comment>
<evidence type="ECO:0000256" key="5">
    <source>
        <dbReference type="ARBA" id="ARBA00022989"/>
    </source>
</evidence>
<keyword evidence="6 7" id="KW-0472">Membrane</keyword>
<dbReference type="InterPro" id="IPR003416">
    <property type="entry name" value="MgtC/SapB/SrpB/YhiD_fam"/>
</dbReference>
<evidence type="ECO:0000256" key="7">
    <source>
        <dbReference type="SAM" id="Phobius"/>
    </source>
</evidence>
<dbReference type="EMBL" id="JBHLTP010000004">
    <property type="protein sequence ID" value="MFC0523310.1"/>
    <property type="molecule type" value="Genomic_DNA"/>
</dbReference>
<comment type="subcellular location">
    <subcellularLocation>
        <location evidence="1">Cell membrane</location>
        <topology evidence="1">Multi-pass membrane protein</topology>
    </subcellularLocation>
</comment>
<evidence type="ECO:0000256" key="1">
    <source>
        <dbReference type="ARBA" id="ARBA00004651"/>
    </source>
</evidence>
<evidence type="ECO:0000313" key="9">
    <source>
        <dbReference type="EMBL" id="MFC0523310.1"/>
    </source>
</evidence>
<evidence type="ECO:0000256" key="6">
    <source>
        <dbReference type="ARBA" id="ARBA00023136"/>
    </source>
</evidence>
<accession>A0ABV6LLM6</accession>